<keyword evidence="3 6" id="KW-0808">Transferase</keyword>
<comment type="cofactor">
    <cofactor evidence="1">
        <name>Mg(2+)</name>
        <dbReference type="ChEBI" id="CHEBI:18420"/>
    </cofactor>
</comment>
<keyword evidence="9" id="KW-1185">Reference proteome</keyword>
<evidence type="ECO:0000256" key="3">
    <source>
        <dbReference type="ARBA" id="ARBA00022679"/>
    </source>
</evidence>
<dbReference type="Gene3D" id="1.10.600.10">
    <property type="entry name" value="Farnesyl Diphosphate Synthase"/>
    <property type="match status" value="1"/>
</dbReference>
<sequence length="456" mass="48299">MRPTQAKDHHSTAESSRGPRPAAPSGSSPRRRQPIQAAAGALPRAADAHGDTAPAPRPGAVDADVPTAIGHMLEQVLAERLIRADALDPLFSRELADRVARFTREGGKRTRSQLLWWSMRACGGDDGATAVAALRLGAALELLQTCALVHDDVMDGSTLRRGRPALHADVRDRYGSAASPARAARFGEAAAILAGDLALAWADDVVAETALDPRTATAVRRLWSDMRTEMVAGQFLDLRGQLTGTRSRPEALRAAHLKSALYSVERPLALGAVVAGADDRTIRALCSTGRCVGLAFQLRDDLDDVFGDPRRTGKSCGGDIREGKPTYLAALAVTRAEATGDRPALGVLERALGDAHLTAAGLDEVREVLVRTGARQAVETKIDRLAAEGLRHFDGASLHAEAKDRLRRLLTAATVPRTADGPPARSRPAPQPAPRTASHPAPRPAPADFVTPEAGR</sequence>
<feature type="region of interest" description="Disordered" evidence="7">
    <location>
        <begin position="413"/>
        <end position="456"/>
    </location>
</feature>
<dbReference type="EMBL" id="CP102514">
    <property type="protein sequence ID" value="UUY46123.1"/>
    <property type="molecule type" value="Genomic_DNA"/>
</dbReference>
<accession>A0ABY5PQT2</accession>
<evidence type="ECO:0000256" key="2">
    <source>
        <dbReference type="ARBA" id="ARBA00006706"/>
    </source>
</evidence>
<feature type="compositionally biased region" description="Basic and acidic residues" evidence="7">
    <location>
        <begin position="1"/>
        <end position="12"/>
    </location>
</feature>
<feature type="compositionally biased region" description="Low complexity" evidence="7">
    <location>
        <begin position="15"/>
        <end position="28"/>
    </location>
</feature>
<comment type="similarity">
    <text evidence="2 6">Belongs to the FPP/GGPP synthase family.</text>
</comment>
<evidence type="ECO:0000313" key="8">
    <source>
        <dbReference type="EMBL" id="UUY46123.1"/>
    </source>
</evidence>
<dbReference type="SFLD" id="SFLDG01017">
    <property type="entry name" value="Polyprenyl_Transferase_Like"/>
    <property type="match status" value="1"/>
</dbReference>
<name>A0ABY5PQT2_9ACTN</name>
<dbReference type="Proteomes" id="UP001057738">
    <property type="component" value="Chromosome"/>
</dbReference>
<dbReference type="RefSeq" id="WP_257854680.1">
    <property type="nucleotide sequence ID" value="NZ_CP102514.1"/>
</dbReference>
<reference evidence="8" key="1">
    <citation type="submission" date="2022-08" db="EMBL/GenBank/DDBJ databases">
        <authorList>
            <person name="Tian L."/>
        </authorList>
    </citation>
    <scope>NUCLEOTIDE SEQUENCE</scope>
    <source>
        <strain evidence="8">CM253</strain>
    </source>
</reference>
<dbReference type="InterPro" id="IPR033749">
    <property type="entry name" value="Polyprenyl_synt_CS"/>
</dbReference>
<dbReference type="PROSITE" id="PS00444">
    <property type="entry name" value="POLYPRENYL_SYNTHASE_2"/>
    <property type="match status" value="1"/>
</dbReference>
<dbReference type="InterPro" id="IPR000092">
    <property type="entry name" value="Polyprenyl_synt"/>
</dbReference>
<organism evidence="8 9">
    <name type="scientific">Streptomyces yangpuensis</name>
    <dbReference type="NCBI Taxonomy" id="1648182"/>
    <lineage>
        <taxon>Bacteria</taxon>
        <taxon>Bacillati</taxon>
        <taxon>Actinomycetota</taxon>
        <taxon>Actinomycetes</taxon>
        <taxon>Kitasatosporales</taxon>
        <taxon>Streptomycetaceae</taxon>
        <taxon>Streptomyces</taxon>
    </lineage>
</organism>
<evidence type="ECO:0000256" key="1">
    <source>
        <dbReference type="ARBA" id="ARBA00001946"/>
    </source>
</evidence>
<evidence type="ECO:0000256" key="6">
    <source>
        <dbReference type="RuleBase" id="RU004466"/>
    </source>
</evidence>
<evidence type="ECO:0000256" key="5">
    <source>
        <dbReference type="ARBA" id="ARBA00022842"/>
    </source>
</evidence>
<dbReference type="CDD" id="cd00685">
    <property type="entry name" value="Trans_IPPS_HT"/>
    <property type="match status" value="1"/>
</dbReference>
<dbReference type="PANTHER" id="PTHR12001:SF85">
    <property type="entry name" value="SHORT CHAIN ISOPRENYL DIPHOSPHATE SYNTHASE"/>
    <property type="match status" value="1"/>
</dbReference>
<dbReference type="SUPFAM" id="SSF48576">
    <property type="entry name" value="Terpenoid synthases"/>
    <property type="match status" value="1"/>
</dbReference>
<dbReference type="InterPro" id="IPR008949">
    <property type="entry name" value="Isoprenoid_synthase_dom_sf"/>
</dbReference>
<evidence type="ECO:0000313" key="9">
    <source>
        <dbReference type="Proteomes" id="UP001057738"/>
    </source>
</evidence>
<evidence type="ECO:0000256" key="4">
    <source>
        <dbReference type="ARBA" id="ARBA00022723"/>
    </source>
</evidence>
<dbReference type="Pfam" id="PF00348">
    <property type="entry name" value="polyprenyl_synt"/>
    <property type="match status" value="1"/>
</dbReference>
<dbReference type="PROSITE" id="PS00723">
    <property type="entry name" value="POLYPRENYL_SYNTHASE_1"/>
    <property type="match status" value="1"/>
</dbReference>
<keyword evidence="5" id="KW-0460">Magnesium</keyword>
<protein>
    <submittedName>
        <fullName evidence="8">Polyprenyl synthetase family protein</fullName>
    </submittedName>
</protein>
<keyword evidence="4" id="KW-0479">Metal-binding</keyword>
<proteinExistence type="inferred from homology"/>
<feature type="region of interest" description="Disordered" evidence="7">
    <location>
        <begin position="1"/>
        <end position="63"/>
    </location>
</feature>
<gene>
    <name evidence="8" type="ORF">NRK68_02180</name>
</gene>
<evidence type="ECO:0000256" key="7">
    <source>
        <dbReference type="SAM" id="MobiDB-lite"/>
    </source>
</evidence>
<dbReference type="GeneID" id="95572247"/>
<dbReference type="PANTHER" id="PTHR12001">
    <property type="entry name" value="GERANYLGERANYL PYROPHOSPHATE SYNTHASE"/>
    <property type="match status" value="1"/>
</dbReference>
<dbReference type="SFLD" id="SFLDS00005">
    <property type="entry name" value="Isoprenoid_Synthase_Type_I"/>
    <property type="match status" value="1"/>
</dbReference>